<proteinExistence type="predicted"/>
<dbReference type="Proteomes" id="UP001419268">
    <property type="component" value="Unassembled WGS sequence"/>
</dbReference>
<evidence type="ECO:0000256" key="1">
    <source>
        <dbReference type="SAM" id="MobiDB-lite"/>
    </source>
</evidence>
<dbReference type="AlphaFoldDB" id="A0AAP0K9X7"/>
<accession>A0AAP0K9X7</accession>
<evidence type="ECO:0000313" key="2">
    <source>
        <dbReference type="EMBL" id="KAK9148666.1"/>
    </source>
</evidence>
<feature type="region of interest" description="Disordered" evidence="1">
    <location>
        <begin position="17"/>
        <end position="41"/>
    </location>
</feature>
<organism evidence="2 3">
    <name type="scientific">Stephania cephalantha</name>
    <dbReference type="NCBI Taxonomy" id="152367"/>
    <lineage>
        <taxon>Eukaryota</taxon>
        <taxon>Viridiplantae</taxon>
        <taxon>Streptophyta</taxon>
        <taxon>Embryophyta</taxon>
        <taxon>Tracheophyta</taxon>
        <taxon>Spermatophyta</taxon>
        <taxon>Magnoliopsida</taxon>
        <taxon>Ranunculales</taxon>
        <taxon>Menispermaceae</taxon>
        <taxon>Menispermoideae</taxon>
        <taxon>Cissampelideae</taxon>
        <taxon>Stephania</taxon>
    </lineage>
</organism>
<protein>
    <submittedName>
        <fullName evidence="2">Uncharacterized protein</fullName>
    </submittedName>
</protein>
<sequence length="111" mass="12258">MLSVVVLAEISIDATTTLTEDNRKRKRGKGLQKMPNRSSSSGLQIPVTRIVHCVHDSLLAPAMASRFPQISLTVMVSPISVPDFASRTLQIVQPRKSLNKLRVVETNMYKG</sequence>
<gene>
    <name evidence="2" type="ORF">Scep_007423</name>
</gene>
<evidence type="ECO:0000313" key="3">
    <source>
        <dbReference type="Proteomes" id="UP001419268"/>
    </source>
</evidence>
<keyword evidence="3" id="KW-1185">Reference proteome</keyword>
<name>A0AAP0K9X7_9MAGN</name>
<dbReference type="EMBL" id="JBBNAG010000003">
    <property type="protein sequence ID" value="KAK9148666.1"/>
    <property type="molecule type" value="Genomic_DNA"/>
</dbReference>
<comment type="caution">
    <text evidence="2">The sequence shown here is derived from an EMBL/GenBank/DDBJ whole genome shotgun (WGS) entry which is preliminary data.</text>
</comment>
<reference evidence="2 3" key="1">
    <citation type="submission" date="2024-01" db="EMBL/GenBank/DDBJ databases">
        <title>Genome assemblies of Stephania.</title>
        <authorList>
            <person name="Yang L."/>
        </authorList>
    </citation>
    <scope>NUCLEOTIDE SEQUENCE [LARGE SCALE GENOMIC DNA]</scope>
    <source>
        <strain evidence="2">JXDWG</strain>
        <tissue evidence="2">Leaf</tissue>
    </source>
</reference>